<protein>
    <submittedName>
        <fullName evidence="3">Uncharacterized protein</fullName>
    </submittedName>
</protein>
<keyword evidence="2" id="KW-0472">Membrane</keyword>
<feature type="region of interest" description="Disordered" evidence="1">
    <location>
        <begin position="1"/>
        <end position="20"/>
    </location>
</feature>
<proteinExistence type="predicted"/>
<dbReference type="RefSeq" id="WP_141648799.1">
    <property type="nucleotide sequence ID" value="NZ_VIFM01000355.1"/>
</dbReference>
<feature type="transmembrane region" description="Helical" evidence="2">
    <location>
        <begin position="218"/>
        <end position="234"/>
    </location>
</feature>
<evidence type="ECO:0000313" key="3">
    <source>
        <dbReference type="EMBL" id="TQF09363.1"/>
    </source>
</evidence>
<feature type="transmembrane region" description="Helical" evidence="2">
    <location>
        <begin position="122"/>
        <end position="146"/>
    </location>
</feature>
<keyword evidence="2" id="KW-0812">Transmembrane</keyword>
<reference evidence="3 4" key="1">
    <citation type="submission" date="2019-06" db="EMBL/GenBank/DDBJ databases">
        <authorList>
            <person name="Livingstone P."/>
            <person name="Whitworth D."/>
        </authorList>
    </citation>
    <scope>NUCLEOTIDE SEQUENCE [LARGE SCALE GENOMIC DNA]</scope>
    <source>
        <strain evidence="3 4">AM401</strain>
    </source>
</reference>
<accession>A0A540WK20</accession>
<dbReference type="AlphaFoldDB" id="A0A540WK20"/>
<evidence type="ECO:0000256" key="1">
    <source>
        <dbReference type="SAM" id="MobiDB-lite"/>
    </source>
</evidence>
<dbReference type="Proteomes" id="UP000315369">
    <property type="component" value="Unassembled WGS sequence"/>
</dbReference>
<keyword evidence="4" id="KW-1185">Reference proteome</keyword>
<organism evidence="3 4">
    <name type="scientific">Myxococcus llanfairpwllgwyngyllgogerychwyrndrobwllllantysiliogogogochensis</name>
    <dbReference type="NCBI Taxonomy" id="2590453"/>
    <lineage>
        <taxon>Bacteria</taxon>
        <taxon>Pseudomonadati</taxon>
        <taxon>Myxococcota</taxon>
        <taxon>Myxococcia</taxon>
        <taxon>Myxococcales</taxon>
        <taxon>Cystobacterineae</taxon>
        <taxon>Myxococcaceae</taxon>
        <taxon>Myxococcus</taxon>
    </lineage>
</organism>
<dbReference type="EMBL" id="VIFM01000355">
    <property type="protein sequence ID" value="TQF09363.1"/>
    <property type="molecule type" value="Genomic_DNA"/>
</dbReference>
<sequence length="261" mass="27880">MGELQRTAQAPAGAEESPATERIKALVPRALSASSAEEGARLGDDLNALLLRLPLEPERDASAALLRRLLDDGALVGLGTEKMPASIAATKALLDLGYPSALEVDPQHLEALRRWERERTGLPWLTILVTLFLVVIAQVAVVTLGAPVNRPFDPMMYHPDAVALQLPPEPRWFTGYVGLVKDTSLNVLGLQFLAGATAFLFTVAAGHWRKGRVLARRAFLSLSVLGGLVALLQLPAGPWLSFATFIAAVGAFISAARLKAP</sequence>
<feature type="transmembrane region" description="Helical" evidence="2">
    <location>
        <begin position="188"/>
        <end position="206"/>
    </location>
</feature>
<name>A0A540WK20_9BACT</name>
<keyword evidence="2" id="KW-1133">Transmembrane helix</keyword>
<evidence type="ECO:0000256" key="2">
    <source>
        <dbReference type="SAM" id="Phobius"/>
    </source>
</evidence>
<evidence type="ECO:0000313" key="4">
    <source>
        <dbReference type="Proteomes" id="UP000315369"/>
    </source>
</evidence>
<dbReference type="OrthoDB" id="8291at32"/>
<feature type="transmembrane region" description="Helical" evidence="2">
    <location>
        <begin position="240"/>
        <end position="258"/>
    </location>
</feature>
<gene>
    <name evidence="3" type="ORF">FJV41_44990</name>
</gene>
<comment type="caution">
    <text evidence="3">The sequence shown here is derived from an EMBL/GenBank/DDBJ whole genome shotgun (WGS) entry which is preliminary data.</text>
</comment>